<protein>
    <submittedName>
        <fullName evidence="1">Uncharacterized protein</fullName>
    </submittedName>
</protein>
<comment type="caution">
    <text evidence="1">The sequence shown here is derived from an EMBL/GenBank/DDBJ whole genome shotgun (WGS) entry which is preliminary data.</text>
</comment>
<dbReference type="Proteomes" id="UP000680045">
    <property type="component" value="Unassembled WGS sequence"/>
</dbReference>
<evidence type="ECO:0000313" key="2">
    <source>
        <dbReference type="Proteomes" id="UP000680045"/>
    </source>
</evidence>
<gene>
    <name evidence="1" type="ORF">KEH51_01655</name>
</gene>
<organism evidence="1 2">
    <name type="scientific">Peribacillus frigoritolerans</name>
    <dbReference type="NCBI Taxonomy" id="450367"/>
    <lineage>
        <taxon>Bacteria</taxon>
        <taxon>Bacillati</taxon>
        <taxon>Bacillota</taxon>
        <taxon>Bacilli</taxon>
        <taxon>Bacillales</taxon>
        <taxon>Bacillaceae</taxon>
        <taxon>Peribacillus</taxon>
    </lineage>
</organism>
<sequence length="90" mass="10049">MRHSCRILASRDPTDVCVEEACRQSAERERISEINSNVLRGVNLIVDFHSRHSLSAGDPGRLLGNACGSPLATLFPQESRTLRSNQLERF</sequence>
<proteinExistence type="predicted"/>
<dbReference type="EMBL" id="JAGTPW010000002">
    <property type="protein sequence ID" value="MBR8643918.1"/>
    <property type="molecule type" value="Genomic_DNA"/>
</dbReference>
<dbReference type="AlphaFoldDB" id="A0A941FFP1"/>
<evidence type="ECO:0000313" key="1">
    <source>
        <dbReference type="EMBL" id="MBR8643918.1"/>
    </source>
</evidence>
<reference evidence="1" key="1">
    <citation type="submission" date="2021-04" db="EMBL/GenBank/DDBJ databases">
        <title>Whole genome sequencing of Enterococci isolates from hospitalized patients.</title>
        <authorList>
            <person name="Ogoti B.M."/>
            <person name="Onyambu F.G."/>
        </authorList>
    </citation>
    <scope>NUCLEOTIDE SEQUENCE</scope>
    <source>
        <strain evidence="1">242</strain>
    </source>
</reference>
<name>A0A941FFP1_9BACI</name>
<accession>A0A941FFP1</accession>